<reference evidence="2 3" key="2">
    <citation type="submission" date="2020-04" db="EMBL/GenBank/DDBJ databases">
        <title>Genome sequencing and assembly of multiple isolates from the Colletotrichum gloeosporioides species complex.</title>
        <authorList>
            <person name="Gan P."/>
            <person name="Shirasu K."/>
        </authorList>
    </citation>
    <scope>NUCLEOTIDE SEQUENCE [LARGE SCALE GENOMIC DNA]</scope>
    <source>
        <strain evidence="2 3">Nara gc5</strain>
    </source>
</reference>
<sequence>MGKVAAPQPRLAATATHRRIDLRKGGLRPHARLSSPSARNGRTRRSRSGIYRRPPAESYLQQPTSHQQQKDVDR</sequence>
<evidence type="ECO:0000313" key="3">
    <source>
        <dbReference type="Proteomes" id="UP000011096"/>
    </source>
</evidence>
<evidence type="ECO:0000313" key="2">
    <source>
        <dbReference type="EMBL" id="KAF4488527.1"/>
    </source>
</evidence>
<protein>
    <submittedName>
        <fullName evidence="2">Uncharacterized protein</fullName>
    </submittedName>
</protein>
<dbReference type="AlphaFoldDB" id="A0A7J6JE10"/>
<name>A0A7J6JE10_COLFN</name>
<comment type="caution">
    <text evidence="2">The sequence shown here is derived from an EMBL/GenBank/DDBJ whole genome shotgun (WGS) entry which is preliminary data.</text>
</comment>
<proteinExistence type="predicted"/>
<feature type="region of interest" description="Disordered" evidence="1">
    <location>
        <begin position="1"/>
        <end position="74"/>
    </location>
</feature>
<dbReference type="EMBL" id="ANPB02000002">
    <property type="protein sequence ID" value="KAF4488527.1"/>
    <property type="molecule type" value="Genomic_DNA"/>
</dbReference>
<reference evidence="2 3" key="1">
    <citation type="submission" date="2012-08" db="EMBL/GenBank/DDBJ databases">
        <authorList>
            <person name="Gan P.H.P."/>
            <person name="Ikeda K."/>
            <person name="Irieda H."/>
            <person name="Narusaka M."/>
            <person name="O'Connell R.J."/>
            <person name="Narusaka Y."/>
            <person name="Takano Y."/>
            <person name="Kubo Y."/>
            <person name="Shirasu K."/>
        </authorList>
    </citation>
    <scope>NUCLEOTIDE SEQUENCE [LARGE SCALE GENOMIC DNA]</scope>
    <source>
        <strain evidence="2 3">Nara gc5</strain>
    </source>
</reference>
<accession>A0A7J6JE10</accession>
<keyword evidence="3" id="KW-1185">Reference proteome</keyword>
<gene>
    <name evidence="2" type="ORF">CGGC5_v003813</name>
</gene>
<dbReference type="Proteomes" id="UP000011096">
    <property type="component" value="Unassembled WGS sequence"/>
</dbReference>
<organism evidence="2 3">
    <name type="scientific">Colletotrichum fructicola (strain Nara gc5)</name>
    <name type="common">Anthracnose fungus</name>
    <name type="synonym">Colletotrichum gloeosporioides (strain Nara gc5)</name>
    <dbReference type="NCBI Taxonomy" id="1213859"/>
    <lineage>
        <taxon>Eukaryota</taxon>
        <taxon>Fungi</taxon>
        <taxon>Dikarya</taxon>
        <taxon>Ascomycota</taxon>
        <taxon>Pezizomycotina</taxon>
        <taxon>Sordariomycetes</taxon>
        <taxon>Hypocreomycetidae</taxon>
        <taxon>Glomerellales</taxon>
        <taxon>Glomerellaceae</taxon>
        <taxon>Colletotrichum</taxon>
        <taxon>Colletotrichum gloeosporioides species complex</taxon>
    </lineage>
</organism>
<dbReference type="GeneID" id="90979711"/>
<dbReference type="OrthoDB" id="10459390at2759"/>
<dbReference type="RefSeq" id="XP_066009384.1">
    <property type="nucleotide sequence ID" value="XM_066151189.1"/>
</dbReference>
<evidence type="ECO:0000256" key="1">
    <source>
        <dbReference type="SAM" id="MobiDB-lite"/>
    </source>
</evidence>
<dbReference type="InParanoid" id="A0A7J6JE10"/>